<dbReference type="AlphaFoldDB" id="A0A1G2HVH2"/>
<dbReference type="SUPFAM" id="SSF51735">
    <property type="entry name" value="NAD(P)-binding Rossmann-fold domains"/>
    <property type="match status" value="1"/>
</dbReference>
<accession>A0A1G2HVH2</accession>
<evidence type="ECO:0000259" key="3">
    <source>
        <dbReference type="Pfam" id="PF08240"/>
    </source>
</evidence>
<dbReference type="GO" id="GO:0016491">
    <property type="term" value="F:oxidoreductase activity"/>
    <property type="evidence" value="ECO:0007669"/>
    <property type="project" value="UniProtKB-KW"/>
</dbReference>
<dbReference type="Gene3D" id="3.40.50.720">
    <property type="entry name" value="NAD(P)-binding Rossmann-like Domain"/>
    <property type="match status" value="1"/>
</dbReference>
<reference evidence="4 5" key="1">
    <citation type="journal article" date="2016" name="Nat. Commun.">
        <title>Thousands of microbial genomes shed light on interconnected biogeochemical processes in an aquifer system.</title>
        <authorList>
            <person name="Anantharaman K."/>
            <person name="Brown C.T."/>
            <person name="Hug L.A."/>
            <person name="Sharon I."/>
            <person name="Castelle C.J."/>
            <person name="Probst A.J."/>
            <person name="Thomas B.C."/>
            <person name="Singh A."/>
            <person name="Wilkins M.J."/>
            <person name="Karaoz U."/>
            <person name="Brodie E.L."/>
            <person name="Williams K.H."/>
            <person name="Hubbard S.S."/>
            <person name="Banfield J.F."/>
        </authorList>
    </citation>
    <scope>NUCLEOTIDE SEQUENCE [LARGE SCALE GENOMIC DNA]</scope>
</reference>
<dbReference type="Gene3D" id="3.90.180.10">
    <property type="entry name" value="Medium-chain alcohol dehydrogenases, catalytic domain"/>
    <property type="match status" value="1"/>
</dbReference>
<dbReference type="SUPFAM" id="SSF50129">
    <property type="entry name" value="GroES-like"/>
    <property type="match status" value="1"/>
</dbReference>
<evidence type="ECO:0000313" key="4">
    <source>
        <dbReference type="EMBL" id="OGZ66210.1"/>
    </source>
</evidence>
<evidence type="ECO:0000256" key="1">
    <source>
        <dbReference type="ARBA" id="ARBA00023002"/>
    </source>
</evidence>
<comment type="caution">
    <text evidence="4">The sequence shown here is derived from an EMBL/GenBank/DDBJ whole genome shotgun (WGS) entry which is preliminary data.</text>
</comment>
<dbReference type="InterPro" id="IPR011032">
    <property type="entry name" value="GroES-like_sf"/>
</dbReference>
<dbReference type="InterPro" id="IPR013149">
    <property type="entry name" value="ADH-like_C"/>
</dbReference>
<keyword evidence="1" id="KW-0560">Oxidoreductase</keyword>
<dbReference type="Pfam" id="PF08240">
    <property type="entry name" value="ADH_N"/>
    <property type="match status" value="1"/>
</dbReference>
<proteinExistence type="predicted"/>
<evidence type="ECO:0000259" key="2">
    <source>
        <dbReference type="Pfam" id="PF00107"/>
    </source>
</evidence>
<dbReference type="Pfam" id="PF00107">
    <property type="entry name" value="ADH_zinc_N"/>
    <property type="match status" value="1"/>
</dbReference>
<evidence type="ECO:0008006" key="6">
    <source>
        <dbReference type="Google" id="ProtNLM"/>
    </source>
</evidence>
<dbReference type="PANTHER" id="PTHR43401">
    <property type="entry name" value="L-THREONINE 3-DEHYDROGENASE"/>
    <property type="match status" value="1"/>
</dbReference>
<sequence length="380" mass="41822">MAEEILGLTFDTKKDGWNTSAGFIKREIAMPVLDEQKNPKDAFCVVLKITYAGVCGTDRGIFKREVFKNLIESSLENEQKTTRILGHEFLGEVVLLGSKANEQRSQKISIGTAVSGDSHITCGQCYQCKIGQNNVCTNELILGISIDGIFAQYVKLPAKNLFAVDLNLIRPQIASIMDPFGNAMHAVSKFQPKDQTVAVFGTGAIGLFAIAILKHFGAKKIIAIDVNLENLKLAEKMGADHSLLADESIAKNILSLTENIGIDVCMEMAGPLSSVLNSFAATRRGGQVVLFGLKDGDFTIPKFSQIITKGLTIYGVIGRRIFETWEASHNLLCDKSNGVQEKIWEVILKKGEGTIIDFNSYNKEDFEKSMKEYPKIIFKL</sequence>
<organism evidence="4 5">
    <name type="scientific">Candidatus Staskawiczbacteria bacterium RIFCSPHIGHO2_02_FULL_33_16</name>
    <dbReference type="NCBI Taxonomy" id="1802204"/>
    <lineage>
        <taxon>Bacteria</taxon>
        <taxon>Candidatus Staskawicziibacteriota</taxon>
    </lineage>
</organism>
<dbReference type="PANTHER" id="PTHR43401:SF2">
    <property type="entry name" value="L-THREONINE 3-DEHYDROGENASE"/>
    <property type="match status" value="1"/>
</dbReference>
<dbReference type="EMBL" id="MHOQ01000030">
    <property type="protein sequence ID" value="OGZ66210.1"/>
    <property type="molecule type" value="Genomic_DNA"/>
</dbReference>
<dbReference type="InterPro" id="IPR050129">
    <property type="entry name" value="Zn_alcohol_dh"/>
</dbReference>
<dbReference type="InterPro" id="IPR036291">
    <property type="entry name" value="NAD(P)-bd_dom_sf"/>
</dbReference>
<gene>
    <name evidence="4" type="ORF">A3D34_01370</name>
</gene>
<feature type="domain" description="Alcohol dehydrogenase-like C-terminal" evidence="2">
    <location>
        <begin position="204"/>
        <end position="330"/>
    </location>
</feature>
<feature type="domain" description="Alcohol dehydrogenase-like N-terminal" evidence="3">
    <location>
        <begin position="45"/>
        <end position="164"/>
    </location>
</feature>
<protein>
    <recommendedName>
        <fullName evidence="6">Theronine dehydrogenase</fullName>
    </recommendedName>
</protein>
<dbReference type="Proteomes" id="UP000179183">
    <property type="component" value="Unassembled WGS sequence"/>
</dbReference>
<name>A0A1G2HVH2_9BACT</name>
<dbReference type="InterPro" id="IPR013154">
    <property type="entry name" value="ADH-like_N"/>
</dbReference>
<evidence type="ECO:0000313" key="5">
    <source>
        <dbReference type="Proteomes" id="UP000179183"/>
    </source>
</evidence>